<dbReference type="EMBL" id="JAVREX010000011">
    <property type="protein sequence ID" value="MDT0430766.1"/>
    <property type="molecule type" value="Genomic_DNA"/>
</dbReference>
<proteinExistence type="predicted"/>
<sequence>MSASPTSPPRDAPTRRIAVLDGGEVVEPGDREQIMTAPCHPFTV</sequence>
<name>A0ABU2RPH9_9ACTN</name>
<comment type="caution">
    <text evidence="1">The sequence shown here is derived from an EMBL/GenBank/DDBJ whole genome shotgun (WGS) entry which is preliminary data.</text>
</comment>
<dbReference type="RefSeq" id="WP_267950960.1">
    <property type="nucleotide sequence ID" value="NZ_JAVREX010000011.1"/>
</dbReference>
<dbReference type="Proteomes" id="UP001183777">
    <property type="component" value="Unassembled WGS sequence"/>
</dbReference>
<reference evidence="2" key="1">
    <citation type="submission" date="2023-07" db="EMBL/GenBank/DDBJ databases">
        <title>30 novel species of actinomycetes from the DSMZ collection.</title>
        <authorList>
            <person name="Nouioui I."/>
        </authorList>
    </citation>
    <scope>NUCLEOTIDE SEQUENCE [LARGE SCALE GENOMIC DNA]</scope>
    <source>
        <strain evidence="2">DSM 41770</strain>
    </source>
</reference>
<protein>
    <recommendedName>
        <fullName evidence="3">Peptide ABC transporter ATP-binding protein</fullName>
    </recommendedName>
</protein>
<gene>
    <name evidence="1" type="ORF">RM649_24360</name>
</gene>
<evidence type="ECO:0008006" key="3">
    <source>
        <dbReference type="Google" id="ProtNLM"/>
    </source>
</evidence>
<organism evidence="1 2">
    <name type="scientific">Streptomyces salyersiae</name>
    <dbReference type="NCBI Taxonomy" id="3075530"/>
    <lineage>
        <taxon>Bacteria</taxon>
        <taxon>Bacillati</taxon>
        <taxon>Actinomycetota</taxon>
        <taxon>Actinomycetes</taxon>
        <taxon>Kitasatosporales</taxon>
        <taxon>Streptomycetaceae</taxon>
        <taxon>Streptomyces</taxon>
    </lineage>
</organism>
<evidence type="ECO:0000313" key="2">
    <source>
        <dbReference type="Proteomes" id="UP001183777"/>
    </source>
</evidence>
<keyword evidence="2" id="KW-1185">Reference proteome</keyword>
<accession>A0ABU2RPH9</accession>
<evidence type="ECO:0000313" key="1">
    <source>
        <dbReference type="EMBL" id="MDT0430766.1"/>
    </source>
</evidence>